<dbReference type="InterPro" id="IPR054402">
    <property type="entry name" value="Tt1218-like_dom"/>
</dbReference>
<dbReference type="InterPro" id="IPR013362">
    <property type="entry name" value="Pilus_4_PilV"/>
</dbReference>
<dbReference type="AlphaFoldDB" id="A0A6J4P5H8"/>
<evidence type="ECO:0000313" key="3">
    <source>
        <dbReference type="EMBL" id="CAA9406710.1"/>
    </source>
</evidence>
<keyword evidence="1" id="KW-1133">Transmembrane helix</keyword>
<dbReference type="Pfam" id="PF22150">
    <property type="entry name" value="Tt1218-like"/>
    <property type="match status" value="1"/>
</dbReference>
<name>A0A6J4P5H8_9BURK</name>
<dbReference type="Pfam" id="PF07963">
    <property type="entry name" value="N_methyl"/>
    <property type="match status" value="1"/>
</dbReference>
<reference evidence="3" key="1">
    <citation type="submission" date="2020-02" db="EMBL/GenBank/DDBJ databases">
        <authorList>
            <person name="Meier V. D."/>
        </authorList>
    </citation>
    <scope>NUCLEOTIDE SEQUENCE</scope>
    <source>
        <strain evidence="3">AVDCRST_MAG51</strain>
    </source>
</reference>
<dbReference type="InterPro" id="IPR012902">
    <property type="entry name" value="N_methyl_site"/>
</dbReference>
<evidence type="ECO:0000256" key="1">
    <source>
        <dbReference type="SAM" id="Phobius"/>
    </source>
</evidence>
<sequence>MRKPSPAQGGASLIEVLVAILIMSFGMLSLSGMLAYAVQLPKLSAYRATAVMLAAGHVERMRANTAGFVAGAYNETMTYEQSITAIVPCAHPTCDAASIATKDKFDSNIEIRRELPQGGMRMVCNGSCDSREGDLWVVWQEPSTFSALGAIANDECPNPADSPTFAFVVQPRCIHIRFKL</sequence>
<feature type="domain" description="Type IV pilin Tt1218-like" evidence="2">
    <location>
        <begin position="44"/>
        <end position="103"/>
    </location>
</feature>
<organism evidence="3">
    <name type="scientific">uncultured Ramlibacter sp</name>
    <dbReference type="NCBI Taxonomy" id="260755"/>
    <lineage>
        <taxon>Bacteria</taxon>
        <taxon>Pseudomonadati</taxon>
        <taxon>Pseudomonadota</taxon>
        <taxon>Betaproteobacteria</taxon>
        <taxon>Burkholderiales</taxon>
        <taxon>Comamonadaceae</taxon>
        <taxon>Ramlibacter</taxon>
        <taxon>environmental samples</taxon>
    </lineage>
</organism>
<evidence type="ECO:0000259" key="2">
    <source>
        <dbReference type="Pfam" id="PF22150"/>
    </source>
</evidence>
<keyword evidence="1" id="KW-0472">Membrane</keyword>
<feature type="transmembrane region" description="Helical" evidence="1">
    <location>
        <begin position="12"/>
        <end position="38"/>
    </location>
</feature>
<proteinExistence type="predicted"/>
<accession>A0A6J4P5H8</accession>
<dbReference type="EMBL" id="CADCUX010000270">
    <property type="protein sequence ID" value="CAA9406710.1"/>
    <property type="molecule type" value="Genomic_DNA"/>
</dbReference>
<protein>
    <recommendedName>
        <fullName evidence="2">Type IV pilin Tt1218-like domain-containing protein</fullName>
    </recommendedName>
</protein>
<keyword evidence="1" id="KW-0812">Transmembrane</keyword>
<gene>
    <name evidence="3" type="ORF">AVDCRST_MAG51-1169</name>
</gene>
<dbReference type="NCBIfam" id="TIGR02523">
    <property type="entry name" value="type_IV_pilV"/>
    <property type="match status" value="1"/>
</dbReference>